<dbReference type="SUPFAM" id="SSF56672">
    <property type="entry name" value="DNA/RNA polymerases"/>
    <property type="match status" value="1"/>
</dbReference>
<gene>
    <name evidence="4" type="ORF">N7456_007003</name>
</gene>
<dbReference type="PROSITE" id="PS50878">
    <property type="entry name" value="RT_POL"/>
    <property type="match status" value="1"/>
</dbReference>
<dbReference type="GO" id="GO:0006310">
    <property type="term" value="P:DNA recombination"/>
    <property type="evidence" value="ECO:0007669"/>
    <property type="project" value="UniProtKB-KW"/>
</dbReference>
<evidence type="ECO:0000313" key="4">
    <source>
        <dbReference type="EMBL" id="KAJ5100951.1"/>
    </source>
</evidence>
<feature type="domain" description="Reverse transcriptase" evidence="3">
    <location>
        <begin position="123"/>
        <end position="318"/>
    </location>
</feature>
<keyword evidence="2" id="KW-0233">DNA recombination</keyword>
<reference evidence="4" key="2">
    <citation type="journal article" date="2023" name="IMA Fungus">
        <title>Comparative genomic study of the Penicillium genus elucidates a diverse pangenome and 15 lateral gene transfer events.</title>
        <authorList>
            <person name="Petersen C."/>
            <person name="Sorensen T."/>
            <person name="Nielsen M.R."/>
            <person name="Sondergaard T.E."/>
            <person name="Sorensen J.L."/>
            <person name="Fitzpatrick D.A."/>
            <person name="Frisvad J.C."/>
            <person name="Nielsen K.L."/>
        </authorList>
    </citation>
    <scope>NUCLEOTIDE SEQUENCE</scope>
    <source>
        <strain evidence="4">IBT 30069</strain>
    </source>
</reference>
<dbReference type="InterPro" id="IPR052055">
    <property type="entry name" value="Hepadnavirus_pol/RT"/>
</dbReference>
<dbReference type="AlphaFoldDB" id="A0A9W9KCQ8"/>
<evidence type="ECO:0000259" key="3">
    <source>
        <dbReference type="PROSITE" id="PS50878"/>
    </source>
</evidence>
<evidence type="ECO:0000256" key="1">
    <source>
        <dbReference type="ARBA" id="ARBA00023125"/>
    </source>
</evidence>
<accession>A0A9W9KCQ8</accession>
<dbReference type="Gene3D" id="3.10.10.10">
    <property type="entry name" value="HIV Type 1 Reverse Transcriptase, subunit A, domain 1"/>
    <property type="match status" value="1"/>
</dbReference>
<protein>
    <recommendedName>
        <fullName evidence="3">Reverse transcriptase domain-containing protein</fullName>
    </recommendedName>
</protein>
<dbReference type="Gene3D" id="1.10.443.10">
    <property type="entry name" value="Intergrase catalytic core"/>
    <property type="match status" value="1"/>
</dbReference>
<name>A0A9W9KCQ8_9EURO</name>
<reference evidence="4" key="1">
    <citation type="submission" date="2022-11" db="EMBL/GenBank/DDBJ databases">
        <authorList>
            <person name="Petersen C."/>
        </authorList>
    </citation>
    <scope>NUCLEOTIDE SEQUENCE</scope>
    <source>
        <strain evidence="4">IBT 30069</strain>
    </source>
</reference>
<dbReference type="InterPro" id="IPR043502">
    <property type="entry name" value="DNA/RNA_pol_sf"/>
</dbReference>
<dbReference type="OrthoDB" id="5149081at2759"/>
<dbReference type="SUPFAM" id="SSF56349">
    <property type="entry name" value="DNA breaking-rejoining enzymes"/>
    <property type="match status" value="1"/>
</dbReference>
<dbReference type="Pfam" id="PF00078">
    <property type="entry name" value="RVT_1"/>
    <property type="match status" value="1"/>
</dbReference>
<organism evidence="4 5">
    <name type="scientific">Penicillium angulare</name>
    <dbReference type="NCBI Taxonomy" id="116970"/>
    <lineage>
        <taxon>Eukaryota</taxon>
        <taxon>Fungi</taxon>
        <taxon>Dikarya</taxon>
        <taxon>Ascomycota</taxon>
        <taxon>Pezizomycotina</taxon>
        <taxon>Eurotiomycetes</taxon>
        <taxon>Eurotiomycetidae</taxon>
        <taxon>Eurotiales</taxon>
        <taxon>Aspergillaceae</taxon>
        <taxon>Penicillium</taxon>
    </lineage>
</organism>
<dbReference type="PANTHER" id="PTHR33050:SF7">
    <property type="entry name" value="RIBONUCLEASE H"/>
    <property type="match status" value="1"/>
</dbReference>
<dbReference type="SUPFAM" id="SSF47823">
    <property type="entry name" value="lambda integrase-like, N-terminal domain"/>
    <property type="match status" value="1"/>
</dbReference>
<dbReference type="InterPro" id="IPR010998">
    <property type="entry name" value="Integrase_recombinase_N"/>
</dbReference>
<keyword evidence="5" id="KW-1185">Reference proteome</keyword>
<keyword evidence="1" id="KW-0238">DNA-binding</keyword>
<dbReference type="InterPro" id="IPR013762">
    <property type="entry name" value="Integrase-like_cat_sf"/>
</dbReference>
<dbReference type="GO" id="GO:0015074">
    <property type="term" value="P:DNA integration"/>
    <property type="evidence" value="ECO:0007669"/>
    <property type="project" value="InterPro"/>
</dbReference>
<dbReference type="GO" id="GO:0003677">
    <property type="term" value="F:DNA binding"/>
    <property type="evidence" value="ECO:0007669"/>
    <property type="project" value="UniProtKB-KW"/>
</dbReference>
<dbReference type="InterPro" id="IPR000477">
    <property type="entry name" value="RT_dom"/>
</dbReference>
<dbReference type="PANTHER" id="PTHR33050">
    <property type="entry name" value="REVERSE TRANSCRIPTASE DOMAIN-CONTAINING PROTEIN"/>
    <property type="match status" value="1"/>
</dbReference>
<sequence length="885" mass="98704">MRMTKCCGQCEGCSKKRPAAYERATKGRSFIGVASSCPVASRDIYTVFNPKLPTLQFSPSPLYANGWSNLLRHYPGDLGSTITGILTYGVQIGYRGKKQCYHSSNHHIHEPDVISAKLAEDLNLGRIRLASRPSFVSPLGLVPKHDGGWRRIHDLSWPPGQGLNQGIPDSWSAIEYTTIDAIYEQVTQAGPGCIIIKRDIKDAFRIVPVAEDNQHLLAFQWNDSTYIERCLPFGLATAPFLFNLFAEALHWILQCLLPAFYINHYLDDFIAISRSPSVSDPTGPFDEVYNRVTDYLRIPRNSIKDQQGTYVTVLGIQIDSISMEARLPPDKLCRATLDAAAALNATSLSIKQTERLTGSLAFCSRVVRLGRTRLQSLYTFQAAFPHGRSARRRISHEVRDDLEWWKDSLSLFNGVLLIDPCRRSITHLYTDASNAGQGLFFFSSKSISDCWQAHCHQLHPCNAASLALAHAAHAHQVAHAHINTTEVDAILQGFLLFSHHWLHHTLVIHTDSSTAYTGLRPHGIEPPAWFSSRAPQLNAGHLKLLWNGLSANTRSVYLSVQRNYEKHCAIQNLSAWPVSRQSLISWLTSRLLGNSNQKAVKPDTALADLAALRSYHTDNFLDDKLFDTKHFRRLIDGARRLNPVTKVRIRKPISRVTITKLSAGLALLPVQPLEMTANLLDDLNFAAACRVAFAGFLRLGEFTYKTEDLNARSIFSATKLTRSDVRFSPSLDHVQLTLKRSKTDRRHEGIQIVLAKTGDEACPVDALQKLLLLDPKEPNAPLFSFHRKPFSRGNFLSALSIKLRALGIQTDGYSGHSFRKGAAQHAHDSGILDDQIQVLGRWTSEAFRAYFTTNASVLYKLNHQFQTGSPAPLSLMLPPPSPPPS</sequence>
<dbReference type="EMBL" id="JAPQKH010000004">
    <property type="protein sequence ID" value="KAJ5100951.1"/>
    <property type="molecule type" value="Genomic_DNA"/>
</dbReference>
<dbReference type="Gene3D" id="3.30.70.270">
    <property type="match status" value="1"/>
</dbReference>
<evidence type="ECO:0000313" key="5">
    <source>
        <dbReference type="Proteomes" id="UP001149165"/>
    </source>
</evidence>
<evidence type="ECO:0000256" key="2">
    <source>
        <dbReference type="ARBA" id="ARBA00023172"/>
    </source>
</evidence>
<comment type="caution">
    <text evidence="4">The sequence shown here is derived from an EMBL/GenBank/DDBJ whole genome shotgun (WGS) entry which is preliminary data.</text>
</comment>
<dbReference type="InterPro" id="IPR011010">
    <property type="entry name" value="DNA_brk_join_enz"/>
</dbReference>
<dbReference type="InterPro" id="IPR043128">
    <property type="entry name" value="Rev_trsase/Diguanyl_cyclase"/>
</dbReference>
<dbReference type="Proteomes" id="UP001149165">
    <property type="component" value="Unassembled WGS sequence"/>
</dbReference>
<proteinExistence type="predicted"/>
<dbReference type="Gene3D" id="1.10.150.130">
    <property type="match status" value="1"/>
</dbReference>